<sequence length="198" mass="21881">MMRMITRGFTTIALATTLSLLAAPAFAQSMEGNGGGQGGGEAAALQQELQDLQRQLAEIRTAAMENNPELQERQTSLQNEVMTRMRDEGVNPEQDIRELQDLATQLRSGDLSQSEQQELAREYQQTRQELLEARRTALDDENIRRAQEDFREDLVTAMEAENPDVRDLIEEFEATREALREQMQGGGPGAGGGSAGAQ</sequence>
<feature type="compositionally biased region" description="Gly residues" evidence="1">
    <location>
        <begin position="184"/>
        <end position="198"/>
    </location>
</feature>
<accession>A0A2U2MXQ3</accession>
<keyword evidence="2" id="KW-0732">Signal</keyword>
<dbReference type="EMBL" id="QFFI01000029">
    <property type="protein sequence ID" value="PWG61640.1"/>
    <property type="molecule type" value="Genomic_DNA"/>
</dbReference>
<evidence type="ECO:0000256" key="1">
    <source>
        <dbReference type="SAM" id="MobiDB-lite"/>
    </source>
</evidence>
<feature type="region of interest" description="Disordered" evidence="1">
    <location>
        <begin position="179"/>
        <end position="198"/>
    </location>
</feature>
<proteinExistence type="predicted"/>
<gene>
    <name evidence="3" type="ORF">DEM34_15305</name>
</gene>
<name>A0A2U2MXQ3_9GAMM</name>
<dbReference type="Proteomes" id="UP000245474">
    <property type="component" value="Unassembled WGS sequence"/>
</dbReference>
<dbReference type="RefSeq" id="WP_109679705.1">
    <property type="nucleotide sequence ID" value="NZ_CP086615.1"/>
</dbReference>
<organism evidence="3 4">
    <name type="scientific">Sediminicurvatus halobius</name>
    <dbReference type="NCBI Taxonomy" id="2182432"/>
    <lineage>
        <taxon>Bacteria</taxon>
        <taxon>Pseudomonadati</taxon>
        <taxon>Pseudomonadota</taxon>
        <taxon>Gammaproteobacteria</taxon>
        <taxon>Chromatiales</taxon>
        <taxon>Ectothiorhodospiraceae</taxon>
        <taxon>Sediminicurvatus</taxon>
    </lineage>
</organism>
<evidence type="ECO:0000313" key="4">
    <source>
        <dbReference type="Proteomes" id="UP000245474"/>
    </source>
</evidence>
<feature type="chain" id="PRO_5015693514" description="Zinc resistance-associated protein" evidence="2">
    <location>
        <begin position="28"/>
        <end position="198"/>
    </location>
</feature>
<reference evidence="3 4" key="1">
    <citation type="submission" date="2018-05" db="EMBL/GenBank/DDBJ databases">
        <title>Spiribacter halobius sp. nov., a moderately halophilic bacterium isolated from marine solar saltern.</title>
        <authorList>
            <person name="Zheng W.-S."/>
            <person name="Lu D.-C."/>
            <person name="Du Z.-J."/>
        </authorList>
    </citation>
    <scope>NUCLEOTIDE SEQUENCE [LARGE SCALE GENOMIC DNA]</scope>
    <source>
        <strain evidence="3 4">E85</strain>
    </source>
</reference>
<feature type="signal peptide" evidence="2">
    <location>
        <begin position="1"/>
        <end position="27"/>
    </location>
</feature>
<evidence type="ECO:0000256" key="2">
    <source>
        <dbReference type="SAM" id="SignalP"/>
    </source>
</evidence>
<dbReference type="AlphaFoldDB" id="A0A2U2MXQ3"/>
<evidence type="ECO:0008006" key="5">
    <source>
        <dbReference type="Google" id="ProtNLM"/>
    </source>
</evidence>
<keyword evidence="4" id="KW-1185">Reference proteome</keyword>
<protein>
    <recommendedName>
        <fullName evidence="5">Zinc resistance-associated protein</fullName>
    </recommendedName>
</protein>
<dbReference type="OrthoDB" id="5797205at2"/>
<evidence type="ECO:0000313" key="3">
    <source>
        <dbReference type="EMBL" id="PWG61640.1"/>
    </source>
</evidence>
<comment type="caution">
    <text evidence="3">The sequence shown here is derived from an EMBL/GenBank/DDBJ whole genome shotgun (WGS) entry which is preliminary data.</text>
</comment>